<protein>
    <submittedName>
        <fullName evidence="1">Uncharacterized protein</fullName>
    </submittedName>
</protein>
<dbReference type="EMBL" id="VSRR010007597">
    <property type="protein sequence ID" value="MPC47179.1"/>
    <property type="molecule type" value="Genomic_DNA"/>
</dbReference>
<accession>A0A5B7FPI1</accession>
<name>A0A5B7FPI1_PORTR</name>
<dbReference type="AlphaFoldDB" id="A0A5B7FPI1"/>
<proteinExistence type="predicted"/>
<evidence type="ECO:0000313" key="2">
    <source>
        <dbReference type="Proteomes" id="UP000324222"/>
    </source>
</evidence>
<reference evidence="1 2" key="1">
    <citation type="submission" date="2019-05" db="EMBL/GenBank/DDBJ databases">
        <title>Another draft genome of Portunus trituberculatus and its Hox gene families provides insights of decapod evolution.</title>
        <authorList>
            <person name="Jeong J.-H."/>
            <person name="Song I."/>
            <person name="Kim S."/>
            <person name="Choi T."/>
            <person name="Kim D."/>
            <person name="Ryu S."/>
            <person name="Kim W."/>
        </authorList>
    </citation>
    <scope>NUCLEOTIDE SEQUENCE [LARGE SCALE GENOMIC DNA]</scope>
    <source>
        <tissue evidence="1">Muscle</tissue>
    </source>
</reference>
<comment type="caution">
    <text evidence="1">The sequence shown here is derived from an EMBL/GenBank/DDBJ whole genome shotgun (WGS) entry which is preliminary data.</text>
</comment>
<dbReference type="Proteomes" id="UP000324222">
    <property type="component" value="Unassembled WGS sequence"/>
</dbReference>
<sequence length="63" mass="7110">MTSHWWTPQLMRNYEIIATYPVIVADCDFGLKSFLPPNLAVRRFAGAHSGVQMSVDHMGGTWT</sequence>
<gene>
    <name evidence="1" type="ORF">E2C01_040916</name>
</gene>
<evidence type="ECO:0000313" key="1">
    <source>
        <dbReference type="EMBL" id="MPC47179.1"/>
    </source>
</evidence>
<keyword evidence="2" id="KW-1185">Reference proteome</keyword>
<organism evidence="1 2">
    <name type="scientific">Portunus trituberculatus</name>
    <name type="common">Swimming crab</name>
    <name type="synonym">Neptunus trituberculatus</name>
    <dbReference type="NCBI Taxonomy" id="210409"/>
    <lineage>
        <taxon>Eukaryota</taxon>
        <taxon>Metazoa</taxon>
        <taxon>Ecdysozoa</taxon>
        <taxon>Arthropoda</taxon>
        <taxon>Crustacea</taxon>
        <taxon>Multicrustacea</taxon>
        <taxon>Malacostraca</taxon>
        <taxon>Eumalacostraca</taxon>
        <taxon>Eucarida</taxon>
        <taxon>Decapoda</taxon>
        <taxon>Pleocyemata</taxon>
        <taxon>Brachyura</taxon>
        <taxon>Eubrachyura</taxon>
        <taxon>Portunoidea</taxon>
        <taxon>Portunidae</taxon>
        <taxon>Portuninae</taxon>
        <taxon>Portunus</taxon>
    </lineage>
</organism>